<feature type="compositionally biased region" description="Basic and acidic residues" evidence="1">
    <location>
        <begin position="112"/>
        <end position="122"/>
    </location>
</feature>
<feature type="compositionally biased region" description="Polar residues" evidence="1">
    <location>
        <begin position="27"/>
        <end position="49"/>
    </location>
</feature>
<protein>
    <submittedName>
        <fullName evidence="2">Uncharacterized protein</fullName>
    </submittedName>
</protein>
<dbReference type="AlphaFoldDB" id="A0A420YAM6"/>
<evidence type="ECO:0000313" key="3">
    <source>
        <dbReference type="Proteomes" id="UP000275385"/>
    </source>
</evidence>
<proteinExistence type="predicted"/>
<feature type="compositionally biased region" description="Polar residues" evidence="1">
    <location>
        <begin position="1"/>
        <end position="13"/>
    </location>
</feature>
<name>A0A420YAM6_9PEZI</name>
<keyword evidence="3" id="KW-1185">Reference proteome</keyword>
<reference evidence="2 3" key="1">
    <citation type="submission" date="2018-08" db="EMBL/GenBank/DDBJ databases">
        <title>Draft genome of the lignicolous fungus Coniochaeta pulveracea.</title>
        <authorList>
            <person name="Borstlap C.J."/>
            <person name="De Witt R.N."/>
            <person name="Botha A."/>
            <person name="Volschenk H."/>
        </authorList>
    </citation>
    <scope>NUCLEOTIDE SEQUENCE [LARGE SCALE GENOMIC DNA]</scope>
    <source>
        <strain evidence="2 3">CAB683</strain>
    </source>
</reference>
<evidence type="ECO:0000313" key="2">
    <source>
        <dbReference type="EMBL" id="RKU44948.1"/>
    </source>
</evidence>
<organism evidence="2 3">
    <name type="scientific">Coniochaeta pulveracea</name>
    <dbReference type="NCBI Taxonomy" id="177199"/>
    <lineage>
        <taxon>Eukaryota</taxon>
        <taxon>Fungi</taxon>
        <taxon>Dikarya</taxon>
        <taxon>Ascomycota</taxon>
        <taxon>Pezizomycotina</taxon>
        <taxon>Sordariomycetes</taxon>
        <taxon>Sordariomycetidae</taxon>
        <taxon>Coniochaetales</taxon>
        <taxon>Coniochaetaceae</taxon>
        <taxon>Coniochaeta</taxon>
    </lineage>
</organism>
<dbReference type="OrthoDB" id="5244618at2759"/>
<dbReference type="EMBL" id="QVQW01000025">
    <property type="protein sequence ID" value="RKU44948.1"/>
    <property type="molecule type" value="Genomic_DNA"/>
</dbReference>
<accession>A0A420YAM6</accession>
<sequence>MTSSLSKQSTRQPQAPPGASCRLPGTSPISRCGSSASQPASFGTLSGGSSDKKPEKILSMAHCTLSGPSTAAQSRLITSHSLHSVNHRQQHAHITFFSPSSLSFSHRQPLSPRKDPGWERDWPPAADDDFNYC</sequence>
<gene>
    <name evidence="2" type="ORF">DL546_005875</name>
</gene>
<comment type="caution">
    <text evidence="2">The sequence shown here is derived from an EMBL/GenBank/DDBJ whole genome shotgun (WGS) entry which is preliminary data.</text>
</comment>
<feature type="region of interest" description="Disordered" evidence="1">
    <location>
        <begin position="1"/>
        <end position="56"/>
    </location>
</feature>
<dbReference type="Proteomes" id="UP000275385">
    <property type="component" value="Unassembled WGS sequence"/>
</dbReference>
<evidence type="ECO:0000256" key="1">
    <source>
        <dbReference type="SAM" id="MobiDB-lite"/>
    </source>
</evidence>
<feature type="region of interest" description="Disordered" evidence="1">
    <location>
        <begin position="102"/>
        <end position="133"/>
    </location>
</feature>